<accession>A0ABU0E2L9</accession>
<feature type="domain" description="HTH merR-type" evidence="5">
    <location>
        <begin position="4"/>
        <end position="59"/>
    </location>
</feature>
<evidence type="ECO:0000313" key="6">
    <source>
        <dbReference type="EMBL" id="MDQ0361137.1"/>
    </source>
</evidence>
<keyword evidence="2 6" id="KW-0238">DNA-binding</keyword>
<dbReference type="InterPro" id="IPR000551">
    <property type="entry name" value="MerR-type_HTH_dom"/>
</dbReference>
<evidence type="ECO:0000256" key="2">
    <source>
        <dbReference type="ARBA" id="ARBA00023125"/>
    </source>
</evidence>
<dbReference type="Proteomes" id="UP001230220">
    <property type="component" value="Unassembled WGS sequence"/>
</dbReference>
<gene>
    <name evidence="6" type="ORF">J2S15_001884</name>
</gene>
<dbReference type="SUPFAM" id="SSF46955">
    <property type="entry name" value="Putative DNA-binding domain"/>
    <property type="match status" value="2"/>
</dbReference>
<keyword evidence="3" id="KW-0804">Transcription</keyword>
<dbReference type="Gene3D" id="1.10.1660.10">
    <property type="match status" value="2"/>
</dbReference>
<evidence type="ECO:0000256" key="4">
    <source>
        <dbReference type="SAM" id="Coils"/>
    </source>
</evidence>
<protein>
    <submittedName>
        <fullName evidence="6">DNA-binding transcriptional MerR regulator</fullName>
    </submittedName>
</protein>
<organism evidence="6 7">
    <name type="scientific">Breznakia pachnodae</name>
    <dbReference type="NCBI Taxonomy" id="265178"/>
    <lineage>
        <taxon>Bacteria</taxon>
        <taxon>Bacillati</taxon>
        <taxon>Bacillota</taxon>
        <taxon>Erysipelotrichia</taxon>
        <taxon>Erysipelotrichales</taxon>
        <taxon>Erysipelotrichaceae</taxon>
        <taxon>Breznakia</taxon>
    </lineage>
</organism>
<evidence type="ECO:0000313" key="7">
    <source>
        <dbReference type="Proteomes" id="UP001230220"/>
    </source>
</evidence>
<evidence type="ECO:0000256" key="3">
    <source>
        <dbReference type="ARBA" id="ARBA00023163"/>
    </source>
</evidence>
<name>A0ABU0E2L9_9FIRM</name>
<dbReference type="InterPro" id="IPR047057">
    <property type="entry name" value="MerR_fam"/>
</dbReference>
<dbReference type="PANTHER" id="PTHR30204">
    <property type="entry name" value="REDOX-CYCLING DRUG-SENSING TRANSCRIPTIONAL ACTIVATOR SOXR"/>
    <property type="match status" value="1"/>
</dbReference>
<keyword evidence="7" id="KW-1185">Reference proteome</keyword>
<reference evidence="6 7" key="1">
    <citation type="submission" date="2023-07" db="EMBL/GenBank/DDBJ databases">
        <title>Genomic Encyclopedia of Type Strains, Phase IV (KMG-IV): sequencing the most valuable type-strain genomes for metagenomic binning, comparative biology and taxonomic classification.</title>
        <authorList>
            <person name="Goeker M."/>
        </authorList>
    </citation>
    <scope>NUCLEOTIDE SEQUENCE [LARGE SCALE GENOMIC DNA]</scope>
    <source>
        <strain evidence="6 7">DSM 16784</strain>
    </source>
</reference>
<comment type="caution">
    <text evidence="6">The sequence shown here is derived from an EMBL/GenBank/DDBJ whole genome shotgun (WGS) entry which is preliminary data.</text>
</comment>
<dbReference type="CDD" id="cd00592">
    <property type="entry name" value="HTH_MerR-like"/>
    <property type="match status" value="1"/>
</dbReference>
<dbReference type="PROSITE" id="PS50937">
    <property type="entry name" value="HTH_MERR_2"/>
    <property type="match status" value="2"/>
</dbReference>
<dbReference type="RefSeq" id="WP_307407613.1">
    <property type="nucleotide sequence ID" value="NZ_JAUSUR010000003.1"/>
</dbReference>
<keyword evidence="4" id="KW-0175">Coiled coil</keyword>
<feature type="coiled-coil region" evidence="4">
    <location>
        <begin position="83"/>
        <end position="114"/>
    </location>
</feature>
<proteinExistence type="predicted"/>
<feature type="domain" description="HTH merR-type" evidence="5">
    <location>
        <begin position="129"/>
        <end position="193"/>
    </location>
</feature>
<dbReference type="PANTHER" id="PTHR30204:SF94">
    <property type="entry name" value="HEAVY METAL-DEPENDENT TRANSCRIPTIONAL REGULATOR HI_0293-RELATED"/>
    <property type="match status" value="1"/>
</dbReference>
<dbReference type="InterPro" id="IPR009061">
    <property type="entry name" value="DNA-bd_dom_put_sf"/>
</dbReference>
<dbReference type="EMBL" id="JAUSUR010000003">
    <property type="protein sequence ID" value="MDQ0361137.1"/>
    <property type="molecule type" value="Genomic_DNA"/>
</dbReference>
<dbReference type="GO" id="GO:0003677">
    <property type="term" value="F:DNA binding"/>
    <property type="evidence" value="ECO:0007669"/>
    <property type="project" value="UniProtKB-KW"/>
</dbReference>
<evidence type="ECO:0000256" key="1">
    <source>
        <dbReference type="ARBA" id="ARBA00023015"/>
    </source>
</evidence>
<evidence type="ECO:0000259" key="5">
    <source>
        <dbReference type="PROSITE" id="PS50937"/>
    </source>
</evidence>
<keyword evidence="1" id="KW-0805">Transcription regulation</keyword>
<sequence length="247" mass="28685">MKDSYSTIEVANIIGVHSNTVRLYEEWGFITKPKRKKNGYRVFTDLHIQQIRILRYLFEVPIVQNGMRKKVVEIVSVVASQDYDKALLLVAEYLNQIDEEKQNAEEAIKIVEQILHGKTTDSDLCLNRKETADELGISIDRLRNWELNGLIQVKRKKNGYRVYYEDDIERLKIIRALRYANYSLMAIMRMLNQLQQDPDTSIRSVINTPHPDEDIIMVCDELISSLDNAKANTLKACDIIKKLNPPF</sequence>
<dbReference type="Pfam" id="PF13411">
    <property type="entry name" value="MerR_1"/>
    <property type="match status" value="2"/>
</dbReference>
<dbReference type="SMART" id="SM00422">
    <property type="entry name" value="HTH_MERR"/>
    <property type="match status" value="2"/>
</dbReference>